<dbReference type="InterPro" id="IPR050099">
    <property type="entry name" value="SIS_GmhA/DiaA_subfam"/>
</dbReference>
<protein>
    <submittedName>
        <fullName evidence="2">D-sedoheptulose 7-phosphate isomerase</fullName>
    </submittedName>
</protein>
<gene>
    <name evidence="2" type="ORF">DFR45_101453</name>
</gene>
<dbReference type="PANTHER" id="PTHR30390:SF6">
    <property type="entry name" value="DNAA INITIATOR-ASSOCIATING PROTEIN DIAA"/>
    <property type="match status" value="1"/>
</dbReference>
<dbReference type="EMBL" id="QPJU01000001">
    <property type="protein sequence ID" value="RCX11918.1"/>
    <property type="molecule type" value="Genomic_DNA"/>
</dbReference>
<dbReference type="AlphaFoldDB" id="A0A369AUA5"/>
<name>A0A369AUA5_9BURK</name>
<dbReference type="PROSITE" id="PS51464">
    <property type="entry name" value="SIS"/>
    <property type="match status" value="1"/>
</dbReference>
<proteinExistence type="predicted"/>
<dbReference type="Gene3D" id="3.40.50.10490">
    <property type="entry name" value="Glucose-6-phosphate isomerase like protein, domain 1"/>
    <property type="match status" value="1"/>
</dbReference>
<dbReference type="Pfam" id="PF13580">
    <property type="entry name" value="SIS_2"/>
    <property type="match status" value="1"/>
</dbReference>
<reference evidence="2 3" key="1">
    <citation type="submission" date="2018-07" db="EMBL/GenBank/DDBJ databases">
        <title>Genomic Encyclopedia of Type Strains, Phase IV (KMG-IV): sequencing the most valuable type-strain genomes for metagenomic binning, comparative biology and taxonomic classification.</title>
        <authorList>
            <person name="Goeker M."/>
        </authorList>
    </citation>
    <scope>NUCLEOTIDE SEQUENCE [LARGE SCALE GENOMIC DNA]</scope>
    <source>
        <strain evidence="2 3">DSM 100911</strain>
    </source>
</reference>
<keyword evidence="3" id="KW-1185">Reference proteome</keyword>
<dbReference type="InterPro" id="IPR001347">
    <property type="entry name" value="SIS_dom"/>
</dbReference>
<sequence>MGRRYHRRMLEQRIQQHFIDAADLQFQAAQALAAPIAAAVQAIVACITGGGKVLACGLGASAAVAQQFAALCVAGFERERPELAALALGADASLLSAESTFAAQPPAAFARQVRALGQMGDVLLMLSVAGDEPALLEALEAAHERELMVLLLTGRSGGTLAQRLRETDVLVAVPHDRPARVREVHTLVLHCLCDGIDAQLLGEEE</sequence>
<accession>A0A369AUA5</accession>
<evidence type="ECO:0000259" key="1">
    <source>
        <dbReference type="PROSITE" id="PS51464"/>
    </source>
</evidence>
<feature type="domain" description="SIS" evidence="1">
    <location>
        <begin position="43"/>
        <end position="205"/>
    </location>
</feature>
<organism evidence="2 3">
    <name type="scientific">Extensimonas vulgaris</name>
    <dbReference type="NCBI Taxonomy" id="1031594"/>
    <lineage>
        <taxon>Bacteria</taxon>
        <taxon>Pseudomonadati</taxon>
        <taxon>Pseudomonadota</taxon>
        <taxon>Betaproteobacteria</taxon>
        <taxon>Burkholderiales</taxon>
        <taxon>Comamonadaceae</taxon>
        <taxon>Extensimonas</taxon>
    </lineage>
</organism>
<evidence type="ECO:0000313" key="3">
    <source>
        <dbReference type="Proteomes" id="UP000252174"/>
    </source>
</evidence>
<dbReference type="PANTHER" id="PTHR30390">
    <property type="entry name" value="SEDOHEPTULOSE 7-PHOSPHATE ISOMERASE / DNAA INITIATOR-ASSOCIATING FACTOR FOR REPLICATION INITIATION"/>
    <property type="match status" value="1"/>
</dbReference>
<dbReference type="GO" id="GO:0097367">
    <property type="term" value="F:carbohydrate derivative binding"/>
    <property type="evidence" value="ECO:0007669"/>
    <property type="project" value="InterPro"/>
</dbReference>
<dbReference type="SUPFAM" id="SSF53697">
    <property type="entry name" value="SIS domain"/>
    <property type="match status" value="1"/>
</dbReference>
<dbReference type="GO" id="GO:0016853">
    <property type="term" value="F:isomerase activity"/>
    <property type="evidence" value="ECO:0007669"/>
    <property type="project" value="UniProtKB-KW"/>
</dbReference>
<dbReference type="Proteomes" id="UP000252174">
    <property type="component" value="Unassembled WGS sequence"/>
</dbReference>
<dbReference type="GO" id="GO:1901135">
    <property type="term" value="P:carbohydrate derivative metabolic process"/>
    <property type="evidence" value="ECO:0007669"/>
    <property type="project" value="InterPro"/>
</dbReference>
<dbReference type="InterPro" id="IPR046348">
    <property type="entry name" value="SIS_dom_sf"/>
</dbReference>
<keyword evidence="2" id="KW-0413">Isomerase</keyword>
<comment type="caution">
    <text evidence="2">The sequence shown here is derived from an EMBL/GenBank/DDBJ whole genome shotgun (WGS) entry which is preliminary data.</text>
</comment>
<evidence type="ECO:0000313" key="2">
    <source>
        <dbReference type="EMBL" id="RCX11918.1"/>
    </source>
</evidence>